<dbReference type="Proteomes" id="UP001195914">
    <property type="component" value="Unassembled WGS sequence"/>
</dbReference>
<gene>
    <name evidence="2" type="ORF">X943_001197</name>
</gene>
<comment type="caution">
    <text evidence="2">The sequence shown here is derived from an EMBL/GenBank/DDBJ whole genome shotgun (WGS) entry which is preliminary data.</text>
</comment>
<protein>
    <submittedName>
        <fullName evidence="2">Membrane protein</fullName>
    </submittedName>
</protein>
<feature type="chain" id="PRO_5042045040" evidence="1">
    <location>
        <begin position="21"/>
        <end position="259"/>
    </location>
</feature>
<proteinExistence type="predicted"/>
<evidence type="ECO:0000256" key="1">
    <source>
        <dbReference type="SAM" id="SignalP"/>
    </source>
</evidence>
<sequence>MFYLWLVTATAVLYAASVMADISDILGAKLPRRSITLDLNGTTSPTGVTQFVEDGVRSYVVKDEFSHVIGDVIFGDRVVYGNSSYTLRTVHTDLSGMKKVLKVRTVHIGVGNLIEEFIETEPDSDKYETLERVPISLDLGDTDIPEPLYTLYDPDKSATRIYVNKQHGYEFRIGRVLLLPNVVDDQTCVGRTVSIWRRLDGKRLVLVETSLHDETVKTDAFIEATAGKSDFVPAETDVLMADCDVVSIPDDFDLDDMSF</sequence>
<feature type="signal peptide" evidence="1">
    <location>
        <begin position="1"/>
        <end position="20"/>
    </location>
</feature>
<keyword evidence="3" id="KW-1185">Reference proteome</keyword>
<keyword evidence="1" id="KW-0732">Signal</keyword>
<reference evidence="2" key="2">
    <citation type="submission" date="2021-05" db="EMBL/GenBank/DDBJ databases">
        <authorList>
            <person name="Pain A."/>
        </authorList>
    </citation>
    <scope>NUCLEOTIDE SEQUENCE</scope>
    <source>
        <strain evidence="2">1802A</strain>
    </source>
</reference>
<evidence type="ECO:0000313" key="2">
    <source>
        <dbReference type="EMBL" id="KAK1932869.1"/>
    </source>
</evidence>
<dbReference type="AlphaFoldDB" id="A0AAD9G6P2"/>
<accession>A0AAD9G6P2</accession>
<evidence type="ECO:0000313" key="3">
    <source>
        <dbReference type="Proteomes" id="UP001195914"/>
    </source>
</evidence>
<dbReference type="EMBL" id="JAHBMH010000073">
    <property type="protein sequence ID" value="KAK1932869.1"/>
    <property type="molecule type" value="Genomic_DNA"/>
</dbReference>
<organism evidence="2 3">
    <name type="scientific">Babesia divergens</name>
    <dbReference type="NCBI Taxonomy" id="32595"/>
    <lineage>
        <taxon>Eukaryota</taxon>
        <taxon>Sar</taxon>
        <taxon>Alveolata</taxon>
        <taxon>Apicomplexa</taxon>
        <taxon>Aconoidasida</taxon>
        <taxon>Piroplasmida</taxon>
        <taxon>Babesiidae</taxon>
        <taxon>Babesia</taxon>
    </lineage>
</organism>
<name>A0AAD9G6P2_BABDI</name>
<reference evidence="2" key="1">
    <citation type="journal article" date="2014" name="Nucleic Acids Res.">
        <title>The evolutionary dynamics of variant antigen genes in Babesia reveal a history of genomic innovation underlying host-parasite interaction.</title>
        <authorList>
            <person name="Jackson A.P."/>
            <person name="Otto T.D."/>
            <person name="Darby A."/>
            <person name="Ramaprasad A."/>
            <person name="Xia D."/>
            <person name="Echaide I.E."/>
            <person name="Farber M."/>
            <person name="Gahlot S."/>
            <person name="Gamble J."/>
            <person name="Gupta D."/>
            <person name="Gupta Y."/>
            <person name="Jackson L."/>
            <person name="Malandrin L."/>
            <person name="Malas T.B."/>
            <person name="Moussa E."/>
            <person name="Nair M."/>
            <person name="Reid A.J."/>
            <person name="Sanders M."/>
            <person name="Sharma J."/>
            <person name="Tracey A."/>
            <person name="Quail M.A."/>
            <person name="Weir W."/>
            <person name="Wastling J.M."/>
            <person name="Hall N."/>
            <person name="Willadsen P."/>
            <person name="Lingelbach K."/>
            <person name="Shiels B."/>
            <person name="Tait A."/>
            <person name="Berriman M."/>
            <person name="Allred D.R."/>
            <person name="Pain A."/>
        </authorList>
    </citation>
    <scope>NUCLEOTIDE SEQUENCE</scope>
    <source>
        <strain evidence="2">1802A</strain>
    </source>
</reference>